<reference evidence="1" key="1">
    <citation type="submission" date="2019-08" db="EMBL/GenBank/DDBJ databases">
        <authorList>
            <person name="Kucharzyk K."/>
            <person name="Murdoch R.W."/>
            <person name="Higgins S."/>
            <person name="Loffler F."/>
        </authorList>
    </citation>
    <scope>NUCLEOTIDE SEQUENCE</scope>
</reference>
<sequence>MELLFELLNAILEAGENDGMIHQKKTLVDMTVSTGENWVGQSNNKELREVFGEFSCFYKYLAITWLLLMYFSLGVAREYLETV</sequence>
<gene>
    <name evidence="1" type="ORF">SDC9_176192</name>
</gene>
<accession>A0A645GPF8</accession>
<comment type="caution">
    <text evidence="1">The sequence shown here is derived from an EMBL/GenBank/DDBJ whole genome shotgun (WGS) entry which is preliminary data.</text>
</comment>
<organism evidence="1">
    <name type="scientific">bioreactor metagenome</name>
    <dbReference type="NCBI Taxonomy" id="1076179"/>
    <lineage>
        <taxon>unclassified sequences</taxon>
        <taxon>metagenomes</taxon>
        <taxon>ecological metagenomes</taxon>
    </lineage>
</organism>
<protein>
    <submittedName>
        <fullName evidence="1">Uncharacterized protein</fullName>
    </submittedName>
</protein>
<dbReference type="EMBL" id="VSSQ01079143">
    <property type="protein sequence ID" value="MPN28747.1"/>
    <property type="molecule type" value="Genomic_DNA"/>
</dbReference>
<dbReference type="AlphaFoldDB" id="A0A645GPF8"/>
<name>A0A645GPF8_9ZZZZ</name>
<proteinExistence type="predicted"/>
<evidence type="ECO:0000313" key="1">
    <source>
        <dbReference type="EMBL" id="MPN28747.1"/>
    </source>
</evidence>